<feature type="domain" description="VTT" evidence="8">
    <location>
        <begin position="43"/>
        <end position="161"/>
    </location>
</feature>
<dbReference type="RefSeq" id="WP_110376629.1">
    <property type="nucleotide sequence ID" value="NZ_JAHBRY010000001.1"/>
</dbReference>
<dbReference type="PANTHER" id="PTHR30353">
    <property type="entry name" value="INNER MEMBRANE PROTEIN DEDA-RELATED"/>
    <property type="match status" value="1"/>
</dbReference>
<evidence type="ECO:0000256" key="6">
    <source>
        <dbReference type="ARBA" id="ARBA00023136"/>
    </source>
</evidence>
<dbReference type="PANTHER" id="PTHR30353:SF15">
    <property type="entry name" value="INNER MEMBRANE PROTEIN YABI"/>
    <property type="match status" value="1"/>
</dbReference>
<accession>A0A2V3U1A4</accession>
<evidence type="ECO:0000313" key="10">
    <source>
        <dbReference type="Proteomes" id="UP000248021"/>
    </source>
</evidence>
<comment type="caution">
    <text evidence="7">Lacks conserved residue(s) required for the propagation of feature annotation.</text>
</comment>
<feature type="transmembrane region" description="Helical" evidence="7">
    <location>
        <begin position="65"/>
        <end position="83"/>
    </location>
</feature>
<dbReference type="GO" id="GO:0005886">
    <property type="term" value="C:plasma membrane"/>
    <property type="evidence" value="ECO:0007669"/>
    <property type="project" value="UniProtKB-SubCell"/>
</dbReference>
<protein>
    <submittedName>
        <fullName evidence="9">Membrane protein DedA with SNARE-associated domain</fullName>
    </submittedName>
</protein>
<keyword evidence="4 7" id="KW-0812">Transmembrane</keyword>
<feature type="transmembrane region" description="Helical" evidence="7">
    <location>
        <begin position="154"/>
        <end position="172"/>
    </location>
</feature>
<evidence type="ECO:0000256" key="1">
    <source>
        <dbReference type="ARBA" id="ARBA00004651"/>
    </source>
</evidence>
<gene>
    <name evidence="9" type="ORF">C7450_109280</name>
</gene>
<dbReference type="InterPro" id="IPR032816">
    <property type="entry name" value="VTT_dom"/>
</dbReference>
<evidence type="ECO:0000256" key="3">
    <source>
        <dbReference type="ARBA" id="ARBA00022475"/>
    </source>
</evidence>
<organism evidence="9 10">
    <name type="scientific">Chelatococcus asaccharovorans</name>
    <dbReference type="NCBI Taxonomy" id="28210"/>
    <lineage>
        <taxon>Bacteria</taxon>
        <taxon>Pseudomonadati</taxon>
        <taxon>Pseudomonadota</taxon>
        <taxon>Alphaproteobacteria</taxon>
        <taxon>Hyphomicrobiales</taxon>
        <taxon>Chelatococcaceae</taxon>
        <taxon>Chelatococcus</taxon>
    </lineage>
</organism>
<keyword evidence="6 7" id="KW-0472">Membrane</keyword>
<evidence type="ECO:0000313" key="9">
    <source>
        <dbReference type="EMBL" id="PXW55867.1"/>
    </source>
</evidence>
<evidence type="ECO:0000259" key="8">
    <source>
        <dbReference type="Pfam" id="PF09335"/>
    </source>
</evidence>
<reference evidence="9 10" key="1">
    <citation type="submission" date="2018-05" db="EMBL/GenBank/DDBJ databases">
        <title>Genomic Encyclopedia of Type Strains, Phase IV (KMG-IV): sequencing the most valuable type-strain genomes for metagenomic binning, comparative biology and taxonomic classification.</title>
        <authorList>
            <person name="Goeker M."/>
        </authorList>
    </citation>
    <scope>NUCLEOTIDE SEQUENCE [LARGE SCALE GENOMIC DNA]</scope>
    <source>
        <strain evidence="9 10">DSM 6462</strain>
    </source>
</reference>
<dbReference type="AlphaFoldDB" id="A0A2V3U1A4"/>
<feature type="transmembrane region" description="Helical" evidence="7">
    <location>
        <begin position="34"/>
        <end position="59"/>
    </location>
</feature>
<evidence type="ECO:0000256" key="2">
    <source>
        <dbReference type="ARBA" id="ARBA00010792"/>
    </source>
</evidence>
<comment type="similarity">
    <text evidence="2 7">Belongs to the DedA family.</text>
</comment>
<dbReference type="Proteomes" id="UP000248021">
    <property type="component" value="Unassembled WGS sequence"/>
</dbReference>
<dbReference type="InterPro" id="IPR032818">
    <property type="entry name" value="DedA-like"/>
</dbReference>
<dbReference type="OrthoDB" id="9801622at2"/>
<evidence type="ECO:0000256" key="4">
    <source>
        <dbReference type="ARBA" id="ARBA00022692"/>
    </source>
</evidence>
<sequence length="174" mass="18661">MTFASITADIISFVQSHSAWAPPLAFALAFGESVVIISLFVWGTVILLAIGALIGAGGIELWPSWLAAAAGASLGNLVSFWFGRHYGERILTMWPFNRYPETMAAGQRFFERWGSWTVFLTRFSGPLHGVGALVAGMFGTPALVFHMANIASAMVWAFLVLAPAAATLRALLPS</sequence>
<name>A0A2V3U1A4_9HYPH</name>
<evidence type="ECO:0000256" key="7">
    <source>
        <dbReference type="RuleBase" id="RU367016"/>
    </source>
</evidence>
<dbReference type="EMBL" id="QJJK01000009">
    <property type="protein sequence ID" value="PXW55867.1"/>
    <property type="molecule type" value="Genomic_DNA"/>
</dbReference>
<comment type="subcellular location">
    <subcellularLocation>
        <location evidence="1 7">Cell membrane</location>
        <topology evidence="1 7">Multi-pass membrane protein</topology>
    </subcellularLocation>
</comment>
<evidence type="ECO:0000256" key="5">
    <source>
        <dbReference type="ARBA" id="ARBA00022989"/>
    </source>
</evidence>
<dbReference type="Pfam" id="PF09335">
    <property type="entry name" value="VTT_dom"/>
    <property type="match status" value="1"/>
</dbReference>
<keyword evidence="3 7" id="KW-1003">Cell membrane</keyword>
<comment type="caution">
    <text evidence="9">The sequence shown here is derived from an EMBL/GenBank/DDBJ whole genome shotgun (WGS) entry which is preliminary data.</text>
</comment>
<keyword evidence="10" id="KW-1185">Reference proteome</keyword>
<proteinExistence type="inferred from homology"/>
<keyword evidence="5 7" id="KW-1133">Transmembrane helix</keyword>